<evidence type="ECO:0000256" key="11">
    <source>
        <dbReference type="ARBA" id="ARBA00022726"/>
    </source>
</evidence>
<dbReference type="GO" id="GO:0032263">
    <property type="term" value="P:GMP salvage"/>
    <property type="evidence" value="ECO:0007669"/>
    <property type="project" value="TreeGrafter"/>
</dbReference>
<keyword evidence="8 16" id="KW-0328">Glycosyltransferase</keyword>
<dbReference type="GO" id="GO:0000287">
    <property type="term" value="F:magnesium ion binding"/>
    <property type="evidence" value="ECO:0007669"/>
    <property type="project" value="TreeGrafter"/>
</dbReference>
<keyword evidence="10 16" id="KW-0479">Metal-binding</keyword>
<dbReference type="RefSeq" id="WP_034544924.1">
    <property type="nucleotide sequence ID" value="NZ_CAUPJO010000004.1"/>
</dbReference>
<comment type="subcellular location">
    <subcellularLocation>
        <location evidence="3 16">Cytoplasm</location>
    </subcellularLocation>
</comment>
<evidence type="ECO:0000259" key="17">
    <source>
        <dbReference type="Pfam" id="PF00156"/>
    </source>
</evidence>
<dbReference type="InterPro" id="IPR050408">
    <property type="entry name" value="HGPRT"/>
</dbReference>
<comment type="pathway">
    <text evidence="4 16">Purine metabolism; IMP biosynthesis via salvage pathway; IMP from hypoxanthine: step 1/1.</text>
</comment>
<dbReference type="EMBL" id="QEKV01000002">
    <property type="protein sequence ID" value="PVY95361.1"/>
    <property type="molecule type" value="Genomic_DNA"/>
</dbReference>
<evidence type="ECO:0000256" key="14">
    <source>
        <dbReference type="ARBA" id="ARBA00048811"/>
    </source>
</evidence>
<dbReference type="Pfam" id="PF00156">
    <property type="entry name" value="Pribosyltran"/>
    <property type="match status" value="1"/>
</dbReference>
<accession>A0A2U1E607</accession>
<reference evidence="18 19" key="1">
    <citation type="submission" date="2018-04" db="EMBL/GenBank/DDBJ databases">
        <title>Genomic Encyclopedia of Type Strains, Phase IV (KMG-IV): sequencing the most valuable type-strain genomes for metagenomic binning, comparative biology and taxonomic classification.</title>
        <authorList>
            <person name="Goeker M."/>
        </authorList>
    </citation>
    <scope>NUCLEOTIDE SEQUENCE [LARGE SCALE GENOMIC DNA]</scope>
    <source>
        <strain evidence="18 19">DSM 20705</strain>
    </source>
</reference>
<evidence type="ECO:0000256" key="9">
    <source>
        <dbReference type="ARBA" id="ARBA00022679"/>
    </source>
</evidence>
<evidence type="ECO:0000313" key="19">
    <source>
        <dbReference type="Proteomes" id="UP000245793"/>
    </source>
</evidence>
<keyword evidence="9 16" id="KW-0808">Transferase</keyword>
<evidence type="ECO:0000256" key="8">
    <source>
        <dbReference type="ARBA" id="ARBA00022676"/>
    </source>
</evidence>
<comment type="caution">
    <text evidence="18">The sequence shown here is derived from an EMBL/GenBank/DDBJ whole genome shotgun (WGS) entry which is preliminary data.</text>
</comment>
<evidence type="ECO:0000256" key="3">
    <source>
        <dbReference type="ARBA" id="ARBA00004496"/>
    </source>
</evidence>
<evidence type="ECO:0000256" key="12">
    <source>
        <dbReference type="ARBA" id="ARBA00022741"/>
    </source>
</evidence>
<evidence type="ECO:0000256" key="2">
    <source>
        <dbReference type="ARBA" id="ARBA00002049"/>
    </source>
</evidence>
<dbReference type="GO" id="GO:0004422">
    <property type="term" value="F:hypoxanthine phosphoribosyltransferase activity"/>
    <property type="evidence" value="ECO:0007669"/>
    <property type="project" value="InterPro"/>
</dbReference>
<evidence type="ECO:0000256" key="13">
    <source>
        <dbReference type="ARBA" id="ARBA00022842"/>
    </source>
</evidence>
<comment type="similarity">
    <text evidence="6 16">Belongs to the purine/pyrimidine phosphoribosyltransferase family.</text>
</comment>
<comment type="pathway">
    <text evidence="5">Purine metabolism; GMP biosynthesis via salvage pathway; GMP from guanine: step 1/1.</text>
</comment>
<keyword evidence="13 16" id="KW-0460">Magnesium</keyword>
<dbReference type="GO" id="GO:0052657">
    <property type="term" value="F:guanine phosphoribosyltransferase activity"/>
    <property type="evidence" value="ECO:0007669"/>
    <property type="project" value="UniProtKB-ARBA"/>
</dbReference>
<dbReference type="CDD" id="cd06223">
    <property type="entry name" value="PRTases_typeI"/>
    <property type="match status" value="1"/>
</dbReference>
<evidence type="ECO:0000256" key="15">
    <source>
        <dbReference type="ARBA" id="ARBA00049402"/>
    </source>
</evidence>
<evidence type="ECO:0000256" key="6">
    <source>
        <dbReference type="ARBA" id="ARBA00008391"/>
    </source>
</evidence>
<evidence type="ECO:0000256" key="4">
    <source>
        <dbReference type="ARBA" id="ARBA00004669"/>
    </source>
</evidence>
<comment type="catalytic activity">
    <reaction evidence="14">
        <text>GMP + diphosphate = guanine + 5-phospho-alpha-D-ribose 1-diphosphate</text>
        <dbReference type="Rhea" id="RHEA:25424"/>
        <dbReference type="ChEBI" id="CHEBI:16235"/>
        <dbReference type="ChEBI" id="CHEBI:33019"/>
        <dbReference type="ChEBI" id="CHEBI:58017"/>
        <dbReference type="ChEBI" id="CHEBI:58115"/>
        <dbReference type="EC" id="2.4.2.8"/>
    </reaction>
    <physiologicalReaction direction="right-to-left" evidence="14">
        <dbReference type="Rhea" id="RHEA:25426"/>
    </physiologicalReaction>
</comment>
<gene>
    <name evidence="18" type="ORF">C7381_102252</name>
</gene>
<dbReference type="GO" id="GO:0046100">
    <property type="term" value="P:hypoxanthine metabolic process"/>
    <property type="evidence" value="ECO:0007669"/>
    <property type="project" value="TreeGrafter"/>
</dbReference>
<dbReference type="GO" id="GO:0006166">
    <property type="term" value="P:purine ribonucleoside salvage"/>
    <property type="evidence" value="ECO:0007669"/>
    <property type="project" value="UniProtKB-KW"/>
</dbReference>
<dbReference type="InterPro" id="IPR000836">
    <property type="entry name" value="PRTase_dom"/>
</dbReference>
<evidence type="ECO:0000256" key="10">
    <source>
        <dbReference type="ARBA" id="ARBA00022723"/>
    </source>
</evidence>
<dbReference type="AlphaFoldDB" id="A0A2U1E607"/>
<protein>
    <recommendedName>
        <fullName evidence="16">Hypoxanthine phosphoribosyltransferase</fullName>
        <ecNumber evidence="16">2.4.2.8</ecNumber>
    </recommendedName>
</protein>
<dbReference type="EC" id="2.4.2.8" evidence="16"/>
<comment type="function">
    <text evidence="2">Purine salvage pathway enzyme that catalyzes the transfer of the ribosyl-5-phosphate group from 5-phospho-alpha-D-ribose 1-diphosphate (PRPP) to the N9 position of the 6-oxopurines hypoxanthine and guanine to form the corresponding ribonucleotides IMP (inosine 5'-monophosphate) and GMP (guanosine 5'-monophosphate), with the release of PPi.</text>
</comment>
<dbReference type="NCBIfam" id="TIGR01203">
    <property type="entry name" value="HGPRTase"/>
    <property type="match status" value="1"/>
</dbReference>
<proteinExistence type="inferred from homology"/>
<dbReference type="Proteomes" id="UP000245793">
    <property type="component" value="Unassembled WGS sequence"/>
</dbReference>
<dbReference type="GO" id="GO:0000166">
    <property type="term" value="F:nucleotide binding"/>
    <property type="evidence" value="ECO:0007669"/>
    <property type="project" value="UniProtKB-KW"/>
</dbReference>
<comment type="catalytic activity">
    <reaction evidence="15">
        <text>IMP + diphosphate = hypoxanthine + 5-phospho-alpha-D-ribose 1-diphosphate</text>
        <dbReference type="Rhea" id="RHEA:17973"/>
        <dbReference type="ChEBI" id="CHEBI:17368"/>
        <dbReference type="ChEBI" id="CHEBI:33019"/>
        <dbReference type="ChEBI" id="CHEBI:58017"/>
        <dbReference type="ChEBI" id="CHEBI:58053"/>
        <dbReference type="EC" id="2.4.2.8"/>
    </reaction>
    <physiologicalReaction direction="right-to-left" evidence="15">
        <dbReference type="Rhea" id="RHEA:17975"/>
    </physiologicalReaction>
</comment>
<dbReference type="GO" id="GO:0032264">
    <property type="term" value="P:IMP salvage"/>
    <property type="evidence" value="ECO:0007669"/>
    <property type="project" value="UniProtKB-UniPathway"/>
</dbReference>
<evidence type="ECO:0000256" key="5">
    <source>
        <dbReference type="ARBA" id="ARBA00004676"/>
    </source>
</evidence>
<dbReference type="GO" id="GO:0005829">
    <property type="term" value="C:cytosol"/>
    <property type="evidence" value="ECO:0007669"/>
    <property type="project" value="TreeGrafter"/>
</dbReference>
<dbReference type="InterPro" id="IPR005904">
    <property type="entry name" value="Hxn_phspho_trans"/>
</dbReference>
<dbReference type="FunFam" id="3.40.50.2020:FF:000006">
    <property type="entry name" value="Hypoxanthine phosphoribosyltransferase"/>
    <property type="match status" value="1"/>
</dbReference>
<dbReference type="Gene3D" id="3.40.50.2020">
    <property type="match status" value="1"/>
</dbReference>
<evidence type="ECO:0000256" key="1">
    <source>
        <dbReference type="ARBA" id="ARBA00001946"/>
    </source>
</evidence>
<evidence type="ECO:0000256" key="16">
    <source>
        <dbReference type="RuleBase" id="RU364099"/>
    </source>
</evidence>
<keyword evidence="12 16" id="KW-0547">Nucleotide-binding</keyword>
<comment type="cofactor">
    <cofactor evidence="1 16">
        <name>Mg(2+)</name>
        <dbReference type="ChEBI" id="CHEBI:18420"/>
    </cofactor>
</comment>
<evidence type="ECO:0000256" key="7">
    <source>
        <dbReference type="ARBA" id="ARBA00022490"/>
    </source>
</evidence>
<dbReference type="PANTHER" id="PTHR43340:SF1">
    <property type="entry name" value="HYPOXANTHINE PHOSPHORIBOSYLTRANSFERASE"/>
    <property type="match status" value="1"/>
</dbReference>
<keyword evidence="7 16" id="KW-0963">Cytoplasm</keyword>
<dbReference type="PANTHER" id="PTHR43340">
    <property type="entry name" value="HYPOXANTHINE-GUANINE PHOSPHORIBOSYLTRANSFERASE"/>
    <property type="match status" value="1"/>
</dbReference>
<organism evidence="18 19">
    <name type="scientific">Ezakiella coagulans</name>
    <dbReference type="NCBI Taxonomy" id="46507"/>
    <lineage>
        <taxon>Bacteria</taxon>
        <taxon>Bacillati</taxon>
        <taxon>Bacillota</taxon>
        <taxon>Tissierellia</taxon>
        <taxon>Ezakiella</taxon>
    </lineage>
</organism>
<keyword evidence="11 16" id="KW-0660">Purine salvage</keyword>
<name>A0A2U1E607_9FIRM</name>
<dbReference type="UniPathway" id="UPA00591">
    <property type="reaction ID" value="UER00648"/>
</dbReference>
<keyword evidence="19" id="KW-1185">Reference proteome</keyword>
<dbReference type="GO" id="GO:0006178">
    <property type="term" value="P:guanine salvage"/>
    <property type="evidence" value="ECO:0007669"/>
    <property type="project" value="TreeGrafter"/>
</dbReference>
<feature type="domain" description="Phosphoribosyltransferase" evidence="17">
    <location>
        <begin position="13"/>
        <end position="159"/>
    </location>
</feature>
<dbReference type="SUPFAM" id="SSF53271">
    <property type="entry name" value="PRTase-like"/>
    <property type="match status" value="1"/>
</dbReference>
<sequence length="178" mass="20571">MNKALKEILFSEEEIRAKVKELGKEITHDYMDKDLYVVGILKGSFIFMADLVREISLPLLVDFMSVSSYGRNAKSNGEVKILKDLDFSVEGRDVLIVEDIIDSGYTLKYIEQMFKTRGANSVKFAAFLDKKESRKVEMEVHYKGYEVPNDFIVGYGLDYSEEYRNLPYIATLKEEVYK</sequence>
<evidence type="ECO:0000313" key="18">
    <source>
        <dbReference type="EMBL" id="PVY95361.1"/>
    </source>
</evidence>
<dbReference type="InterPro" id="IPR029057">
    <property type="entry name" value="PRTase-like"/>
</dbReference>